<keyword evidence="2" id="KW-1185">Reference proteome</keyword>
<sequence length="301" mass="35318">MLQVLAKQEYLRMEDGLQQVAKNQTDPFKRMTAAMRLIRDSLNELSKLLEEHPFEDKKEEAHFFKFTKPQFYAHYIFEVALFNLRSGLPGGDVEQLRAHYLDELRFIQRELRQHAFLYQYYRLGADDLDELYFVRGVEVQSVLIPEVPELDKTFSTSGDYLFAKFKAFEMLQEHIAHALANIGKPERTVYLRPGGRRQPLKWTGEQINAVELGYGLWVSEQLNGGEAALADIMYWLSESLDVDLSKHTTRFEEIKERKILSPTRFFDGVRESVRRYIDDLNGLQPMKRRRAKRSNTRSKQS</sequence>
<dbReference type="AlphaFoldDB" id="H1YIA4"/>
<dbReference type="HOGENOM" id="CLU_079317_0_0_10"/>
<dbReference type="InterPro" id="IPR018534">
    <property type="entry name" value="Tet_reg_excision_RteC"/>
</dbReference>
<dbReference type="RefSeq" id="WP_008507992.1">
    <property type="nucleotide sequence ID" value="NZ_CM001403.1"/>
</dbReference>
<evidence type="ECO:0000313" key="1">
    <source>
        <dbReference type="EMBL" id="EHQ27517.1"/>
    </source>
</evidence>
<protein>
    <submittedName>
        <fullName evidence="1">Tetracycline regulation of excision, RteC</fullName>
    </submittedName>
</protein>
<dbReference type="OrthoDB" id="790983at2"/>
<proteinExistence type="predicted"/>
<organism evidence="1 2">
    <name type="scientific">Mucilaginibacter paludis DSM 18603</name>
    <dbReference type="NCBI Taxonomy" id="714943"/>
    <lineage>
        <taxon>Bacteria</taxon>
        <taxon>Pseudomonadati</taxon>
        <taxon>Bacteroidota</taxon>
        <taxon>Sphingobacteriia</taxon>
        <taxon>Sphingobacteriales</taxon>
        <taxon>Sphingobacteriaceae</taxon>
        <taxon>Mucilaginibacter</taxon>
    </lineage>
</organism>
<gene>
    <name evidence="1" type="ORF">Mucpa_3418</name>
</gene>
<dbReference type="Pfam" id="PF09357">
    <property type="entry name" value="RteC"/>
    <property type="match status" value="1"/>
</dbReference>
<reference evidence="1" key="1">
    <citation type="submission" date="2011-09" db="EMBL/GenBank/DDBJ databases">
        <title>The permanent draft genome of Mucilaginibacter paludis DSM 18603.</title>
        <authorList>
            <consortium name="US DOE Joint Genome Institute (JGI-PGF)"/>
            <person name="Lucas S."/>
            <person name="Han J."/>
            <person name="Lapidus A."/>
            <person name="Bruce D."/>
            <person name="Goodwin L."/>
            <person name="Pitluck S."/>
            <person name="Peters L."/>
            <person name="Kyrpides N."/>
            <person name="Mavromatis K."/>
            <person name="Ivanova N."/>
            <person name="Mikhailova N."/>
            <person name="Held B."/>
            <person name="Detter J.C."/>
            <person name="Tapia R."/>
            <person name="Han C."/>
            <person name="Land M."/>
            <person name="Hauser L."/>
            <person name="Markowitz V."/>
            <person name="Cheng J.-F."/>
            <person name="Hugenholtz P."/>
            <person name="Woyke T."/>
            <person name="Wu D."/>
            <person name="Tindall B."/>
            <person name="Brambilla E."/>
            <person name="Klenk H.-P."/>
            <person name="Eisen J.A."/>
        </authorList>
    </citation>
    <scope>NUCLEOTIDE SEQUENCE [LARGE SCALE GENOMIC DNA]</scope>
    <source>
        <strain evidence="1">DSM 18603</strain>
    </source>
</reference>
<name>H1YIA4_9SPHI</name>
<dbReference type="Proteomes" id="UP000002774">
    <property type="component" value="Chromosome"/>
</dbReference>
<accession>H1YIA4</accession>
<dbReference type="STRING" id="714943.Mucpa_3418"/>
<dbReference type="eggNOG" id="ENOG5033VWS">
    <property type="taxonomic scope" value="Bacteria"/>
</dbReference>
<evidence type="ECO:0000313" key="2">
    <source>
        <dbReference type="Proteomes" id="UP000002774"/>
    </source>
</evidence>
<dbReference type="EMBL" id="CM001403">
    <property type="protein sequence ID" value="EHQ27517.1"/>
    <property type="molecule type" value="Genomic_DNA"/>
</dbReference>